<dbReference type="Proteomes" id="UP000198601">
    <property type="component" value="Unassembled WGS sequence"/>
</dbReference>
<protein>
    <submittedName>
        <fullName evidence="2">NAD(P)H dehydrogenase (Quinone)</fullName>
    </submittedName>
</protein>
<reference evidence="3" key="1">
    <citation type="submission" date="2016-10" db="EMBL/GenBank/DDBJ databases">
        <authorList>
            <person name="Varghese N."/>
            <person name="Submissions S."/>
        </authorList>
    </citation>
    <scope>NUCLEOTIDE SEQUENCE [LARGE SCALE GENOMIC DNA]</scope>
    <source>
        <strain evidence="3">CGMCC 1.8946</strain>
    </source>
</reference>
<dbReference type="InterPro" id="IPR008254">
    <property type="entry name" value="Flavodoxin/NO_synth"/>
</dbReference>
<dbReference type="InterPro" id="IPR029039">
    <property type="entry name" value="Flavoprotein-like_sf"/>
</dbReference>
<organism evidence="2 3">
    <name type="scientific">Paenibacillus tianmuensis</name>
    <dbReference type="NCBI Taxonomy" id="624147"/>
    <lineage>
        <taxon>Bacteria</taxon>
        <taxon>Bacillati</taxon>
        <taxon>Bacillota</taxon>
        <taxon>Bacilli</taxon>
        <taxon>Bacillales</taxon>
        <taxon>Paenibacillaceae</taxon>
        <taxon>Paenibacillus</taxon>
    </lineage>
</organism>
<name>A0A1G4RGW6_9BACL</name>
<dbReference type="GO" id="GO:0009055">
    <property type="term" value="F:electron transfer activity"/>
    <property type="evidence" value="ECO:0007669"/>
    <property type="project" value="InterPro"/>
</dbReference>
<dbReference type="PANTHER" id="PTHR30546:SF23">
    <property type="entry name" value="FLAVOPROTEIN-LIKE PROTEIN YCP4-RELATED"/>
    <property type="match status" value="1"/>
</dbReference>
<dbReference type="SUPFAM" id="SSF52218">
    <property type="entry name" value="Flavoproteins"/>
    <property type="match status" value="1"/>
</dbReference>
<evidence type="ECO:0000313" key="2">
    <source>
        <dbReference type="EMBL" id="SCW56040.1"/>
    </source>
</evidence>
<dbReference type="GO" id="GO:0016020">
    <property type="term" value="C:membrane"/>
    <property type="evidence" value="ECO:0007669"/>
    <property type="project" value="TreeGrafter"/>
</dbReference>
<keyword evidence="3" id="KW-1185">Reference proteome</keyword>
<dbReference type="AlphaFoldDB" id="A0A1G4RGW6"/>
<accession>A0A1G4RGW6</accession>
<dbReference type="Pfam" id="PF03358">
    <property type="entry name" value="FMN_red"/>
    <property type="match status" value="1"/>
</dbReference>
<evidence type="ECO:0000259" key="1">
    <source>
        <dbReference type="PROSITE" id="PS50902"/>
    </source>
</evidence>
<dbReference type="InterPro" id="IPR005025">
    <property type="entry name" value="FMN_Rdtase-like_dom"/>
</dbReference>
<gene>
    <name evidence="2" type="ORF">SAMN04487970_101579</name>
</gene>
<evidence type="ECO:0000313" key="3">
    <source>
        <dbReference type="Proteomes" id="UP000198601"/>
    </source>
</evidence>
<feature type="domain" description="Flavodoxin-like" evidence="1">
    <location>
        <begin position="37"/>
        <end position="200"/>
    </location>
</feature>
<dbReference type="Gene3D" id="3.40.50.360">
    <property type="match status" value="1"/>
</dbReference>
<dbReference type="EMBL" id="FMTT01000015">
    <property type="protein sequence ID" value="SCW56040.1"/>
    <property type="molecule type" value="Genomic_DNA"/>
</dbReference>
<dbReference type="PANTHER" id="PTHR30546">
    <property type="entry name" value="FLAVODOXIN-RELATED PROTEIN WRBA-RELATED"/>
    <property type="match status" value="1"/>
</dbReference>
<dbReference type="PROSITE" id="PS50902">
    <property type="entry name" value="FLAVODOXIN_LIKE"/>
    <property type="match status" value="1"/>
</dbReference>
<dbReference type="PROSITE" id="PS00201">
    <property type="entry name" value="FLAVODOXIN"/>
    <property type="match status" value="1"/>
</dbReference>
<sequence length="209" mass="22747">MRVRRLFCSRRQDKRRNKKQMNPERNGLDKEGIKVKLYIVYDSEGGHTEALAHAIAAGAALVENAEVEVRSVQEADVRALPEADAIIWGCPGHFGTISAGLKAWIDKLGYLWAQGKLIDKIGGVFCTTATEHGGLESTMVSLMTPMLHQGMIVVGLPGNLPQNATYGSYYGVGVTCPIDSDELLSGQGEELGRAFGKRIAEVTQRFARS</sequence>
<dbReference type="STRING" id="624147.SAMN04487970_101579"/>
<proteinExistence type="predicted"/>
<dbReference type="GO" id="GO:0003955">
    <property type="term" value="F:NAD(P)H dehydrogenase (quinone) activity"/>
    <property type="evidence" value="ECO:0007669"/>
    <property type="project" value="TreeGrafter"/>
</dbReference>
<dbReference type="InterPro" id="IPR001226">
    <property type="entry name" value="Flavodoxin_CS"/>
</dbReference>
<dbReference type="GO" id="GO:0010181">
    <property type="term" value="F:FMN binding"/>
    <property type="evidence" value="ECO:0007669"/>
    <property type="project" value="InterPro"/>
</dbReference>